<dbReference type="EnsemblMetazoa" id="XM_014401207.2">
    <property type="protein sequence ID" value="XP_014256693.1"/>
    <property type="gene ID" value="LOC106670684"/>
</dbReference>
<dbReference type="CDD" id="cd07211">
    <property type="entry name" value="Pat_PNPLA8"/>
    <property type="match status" value="1"/>
</dbReference>
<organism evidence="7 8">
    <name type="scientific">Cimex lectularius</name>
    <name type="common">Bed bug</name>
    <name type="synonym">Acanthia lectularia</name>
    <dbReference type="NCBI Taxonomy" id="79782"/>
    <lineage>
        <taxon>Eukaryota</taxon>
        <taxon>Metazoa</taxon>
        <taxon>Ecdysozoa</taxon>
        <taxon>Arthropoda</taxon>
        <taxon>Hexapoda</taxon>
        <taxon>Insecta</taxon>
        <taxon>Pterygota</taxon>
        <taxon>Neoptera</taxon>
        <taxon>Paraneoptera</taxon>
        <taxon>Hemiptera</taxon>
        <taxon>Heteroptera</taxon>
        <taxon>Panheteroptera</taxon>
        <taxon>Cimicomorpha</taxon>
        <taxon>Cimicidae</taxon>
        <taxon>Cimex</taxon>
    </lineage>
</organism>
<feature type="region of interest" description="Disordered" evidence="5">
    <location>
        <begin position="51"/>
        <end position="70"/>
    </location>
</feature>
<dbReference type="OMA" id="GSHKHKL"/>
<evidence type="ECO:0000313" key="7">
    <source>
        <dbReference type="EnsemblMetazoa" id="XP_014256693.1"/>
    </source>
</evidence>
<evidence type="ECO:0000256" key="5">
    <source>
        <dbReference type="SAM" id="MobiDB-lite"/>
    </source>
</evidence>
<evidence type="ECO:0000313" key="8">
    <source>
        <dbReference type="Proteomes" id="UP000494040"/>
    </source>
</evidence>
<dbReference type="KEGG" id="clec:106670684"/>
<dbReference type="Gene3D" id="3.40.1090.10">
    <property type="entry name" value="Cytosolic phospholipase A2 catalytic domain"/>
    <property type="match status" value="1"/>
</dbReference>
<dbReference type="InterPro" id="IPR045217">
    <property type="entry name" value="PNPLA8-like"/>
</dbReference>
<dbReference type="Pfam" id="PF01734">
    <property type="entry name" value="Patatin"/>
    <property type="match status" value="1"/>
</dbReference>
<dbReference type="PROSITE" id="PS51635">
    <property type="entry name" value="PNPLA"/>
    <property type="match status" value="1"/>
</dbReference>
<feature type="short sequence motif" description="DGA/G" evidence="4">
    <location>
        <begin position="403"/>
        <end position="405"/>
    </location>
</feature>
<feature type="short sequence motif" description="GXGXXG" evidence="4">
    <location>
        <begin position="225"/>
        <end position="230"/>
    </location>
</feature>
<feature type="domain" description="PNPLA" evidence="6">
    <location>
        <begin position="221"/>
        <end position="416"/>
    </location>
</feature>
<protein>
    <recommendedName>
        <fullName evidence="6">PNPLA domain-containing protein</fullName>
    </recommendedName>
</protein>
<dbReference type="InterPro" id="IPR016035">
    <property type="entry name" value="Acyl_Trfase/lysoPLipase"/>
</dbReference>
<sequence>MAPIMSVIKNIINHPGESLKKVKMIIMTTNLKIGNQKGALFYITKNPESPAKEFKTTTQKESSQKTTDNNQMNISEEPKFAKENERWLSHLYYNLDIPQLFEDIKQKMSYNKSTPEVKVPAWKTTRRQITQEKINSETSYLLSLLIKSESAGSRLKRLENFLSHLITYPEAKEYAVEEGVIPSLLEFQKLSRDASTTHIVRQILVTLGYVEPPKSYGVRLLSIDGGGMRGIAVINMLEKLEELSGRKILELFDFVCGVSTGAIIICCLLPPHEMSLSEIKDLYRNLSAQVFTQSTLRGTSNLVWSHGYYDTAAWEKLLKCYVGETKLLDSAKHEICPKAATISTIINKSKVAPYIFRNYDYPYNRKSEYAGSINHTMFQAVRASAAAPTIFEEFRIGDILHQDGGMIVNNPAAVAVHEVRTLWPDESLSCVVSCGTGKLLPTMFQDEISADAKQTSSSWKTIFNKILESATDTEAVHNMLNDLLPEDVYYRINPHLSRKVTMDDVHETTISLLEADTEMYYRRNKEKFQEIVKKLLLPRSKVQLCQDYVMTKLREIKH</sequence>
<dbReference type="InterPro" id="IPR002641">
    <property type="entry name" value="PNPLA_dom"/>
</dbReference>
<dbReference type="PANTHER" id="PTHR24185">
    <property type="entry name" value="CALCIUM-INDEPENDENT PHOSPHOLIPASE A2-GAMMA"/>
    <property type="match status" value="1"/>
</dbReference>
<dbReference type="GO" id="GO:0019369">
    <property type="term" value="P:arachidonate metabolic process"/>
    <property type="evidence" value="ECO:0007669"/>
    <property type="project" value="TreeGrafter"/>
</dbReference>
<dbReference type="GO" id="GO:0016020">
    <property type="term" value="C:membrane"/>
    <property type="evidence" value="ECO:0007669"/>
    <property type="project" value="TreeGrafter"/>
</dbReference>
<dbReference type="SUPFAM" id="SSF52151">
    <property type="entry name" value="FabD/lysophospholipase-like"/>
    <property type="match status" value="1"/>
</dbReference>
<dbReference type="GO" id="GO:0047499">
    <property type="term" value="F:calcium-independent phospholipase A2 activity"/>
    <property type="evidence" value="ECO:0007669"/>
    <property type="project" value="TreeGrafter"/>
</dbReference>
<dbReference type="AlphaFoldDB" id="A0A8I6S6D8"/>
<feature type="active site" description="Proton acceptor" evidence="4">
    <location>
        <position position="403"/>
    </location>
</feature>
<evidence type="ECO:0000259" key="6">
    <source>
        <dbReference type="PROSITE" id="PS51635"/>
    </source>
</evidence>
<evidence type="ECO:0000256" key="4">
    <source>
        <dbReference type="PROSITE-ProRule" id="PRU01161"/>
    </source>
</evidence>
<dbReference type="GO" id="GO:0016042">
    <property type="term" value="P:lipid catabolic process"/>
    <property type="evidence" value="ECO:0007669"/>
    <property type="project" value="UniProtKB-UniRule"/>
</dbReference>
<keyword evidence="2 4" id="KW-0442">Lipid degradation</keyword>
<evidence type="ECO:0000256" key="3">
    <source>
        <dbReference type="ARBA" id="ARBA00023098"/>
    </source>
</evidence>
<feature type="short sequence motif" description="GXSXG" evidence="4">
    <location>
        <begin position="257"/>
        <end position="261"/>
    </location>
</feature>
<feature type="active site" description="Nucleophile" evidence="4">
    <location>
        <position position="259"/>
    </location>
</feature>
<keyword evidence="3 4" id="KW-0443">Lipid metabolism</keyword>
<feature type="compositionally biased region" description="Low complexity" evidence="5">
    <location>
        <begin position="56"/>
        <end position="67"/>
    </location>
</feature>
<dbReference type="RefSeq" id="XP_014256693.1">
    <property type="nucleotide sequence ID" value="XM_014401207.2"/>
</dbReference>
<keyword evidence="8" id="KW-1185">Reference proteome</keyword>
<dbReference type="GeneID" id="106670684"/>
<accession>A0A8I6S6D8</accession>
<dbReference type="PANTHER" id="PTHR24185:SF1">
    <property type="entry name" value="CALCIUM-INDEPENDENT PHOSPHOLIPASE A2-GAMMA"/>
    <property type="match status" value="1"/>
</dbReference>
<keyword evidence="1 4" id="KW-0378">Hydrolase</keyword>
<evidence type="ECO:0000256" key="2">
    <source>
        <dbReference type="ARBA" id="ARBA00022963"/>
    </source>
</evidence>
<proteinExistence type="predicted"/>
<reference evidence="7" key="1">
    <citation type="submission" date="2022-01" db="UniProtKB">
        <authorList>
            <consortium name="EnsemblMetazoa"/>
        </authorList>
    </citation>
    <scope>IDENTIFICATION</scope>
</reference>
<evidence type="ECO:0000256" key="1">
    <source>
        <dbReference type="ARBA" id="ARBA00022801"/>
    </source>
</evidence>
<name>A0A8I6S6D8_CIMLE</name>
<dbReference type="OrthoDB" id="630895at2759"/>
<dbReference type="Proteomes" id="UP000494040">
    <property type="component" value="Unassembled WGS sequence"/>
</dbReference>